<protein>
    <submittedName>
        <fullName evidence="2">Uncharacterized protein</fullName>
    </submittedName>
</protein>
<evidence type="ECO:0000313" key="2">
    <source>
        <dbReference type="EMBL" id="AEI70322.1"/>
    </source>
</evidence>
<feature type="region of interest" description="Disordered" evidence="1">
    <location>
        <begin position="22"/>
        <end position="46"/>
    </location>
</feature>
<feature type="compositionally biased region" description="Basic residues" evidence="1">
    <location>
        <begin position="27"/>
        <end position="46"/>
    </location>
</feature>
<dbReference type="PANTHER" id="PTHR48235">
    <property type="entry name" value="OS01G0916700 PROTEIN"/>
    <property type="match status" value="1"/>
</dbReference>
<dbReference type="EMBL" id="JF965339">
    <property type="protein sequence ID" value="AEI70322.1"/>
    <property type="molecule type" value="mRNA"/>
</dbReference>
<evidence type="ECO:0000256" key="1">
    <source>
        <dbReference type="SAM" id="MobiDB-lite"/>
    </source>
</evidence>
<sequence>MPNKHIMEQPHHHHRLVFHPASVSSSHTHHHFHHHHHPRPHHHCHHHHHFHHTVLPKCALHNNFSQTSNSKLCPNLSPPLPQIPTPPASTIPLLRSSSLQPPPPPQDIKNIQDDGVGEYEEEEEEDAVFVMTDEWRDFFAKAEGKRRAAKKLAKKQGKR</sequence>
<feature type="compositionally biased region" description="Pro residues" evidence="1">
    <location>
        <begin position="76"/>
        <end position="89"/>
    </location>
</feature>
<name>F8UXA3_9CARY</name>
<accession>F8UXA3</accession>
<organism evidence="2">
    <name type="scientific">Salicornia brachiata</name>
    <dbReference type="NCBI Taxonomy" id="179119"/>
    <lineage>
        <taxon>Eukaryota</taxon>
        <taxon>Viridiplantae</taxon>
        <taxon>Streptophyta</taxon>
        <taxon>Embryophyta</taxon>
        <taxon>Tracheophyta</taxon>
        <taxon>Spermatophyta</taxon>
        <taxon>Magnoliopsida</taxon>
        <taxon>eudicotyledons</taxon>
        <taxon>Gunneridae</taxon>
        <taxon>Pentapetalae</taxon>
        <taxon>Caryophyllales</taxon>
        <taxon>Chenopodiaceae</taxon>
        <taxon>Salicornioideae</taxon>
        <taxon>Salicornia</taxon>
        <taxon>Salicornia subgen. Salicornia</taxon>
    </lineage>
</organism>
<dbReference type="PANTHER" id="PTHR48235:SF1">
    <property type="entry name" value="OS01G0916700 PROTEIN"/>
    <property type="match status" value="1"/>
</dbReference>
<proteinExistence type="evidence at transcript level"/>
<dbReference type="AlphaFoldDB" id="F8UXA3"/>
<reference evidence="2" key="1">
    <citation type="submission" date="2011-05" db="EMBL/GenBank/DDBJ databases">
        <title>Salicornia brachiata salt inducible unknown gene sequence.</title>
        <authorList>
            <person name="Yadav N.S."/>
            <person name="Agarwal P.K."/>
            <person name="Jha B."/>
        </authorList>
    </citation>
    <scope>NUCLEOTIDE SEQUENCE</scope>
</reference>
<feature type="region of interest" description="Disordered" evidence="1">
    <location>
        <begin position="73"/>
        <end position="123"/>
    </location>
</feature>